<proteinExistence type="predicted"/>
<protein>
    <submittedName>
        <fullName evidence="1">Uncharacterized protein</fullName>
    </submittedName>
</protein>
<evidence type="ECO:0000313" key="1">
    <source>
        <dbReference type="EMBL" id="JAH18771.1"/>
    </source>
</evidence>
<dbReference type="AlphaFoldDB" id="A0A0E9QPD1"/>
<reference evidence="1" key="2">
    <citation type="journal article" date="2015" name="Fish Shellfish Immunol.">
        <title>Early steps in the European eel (Anguilla anguilla)-Vibrio vulnificus interaction in the gills: Role of the RtxA13 toxin.</title>
        <authorList>
            <person name="Callol A."/>
            <person name="Pajuelo D."/>
            <person name="Ebbesson L."/>
            <person name="Teles M."/>
            <person name="MacKenzie S."/>
            <person name="Amaro C."/>
        </authorList>
    </citation>
    <scope>NUCLEOTIDE SEQUENCE</scope>
</reference>
<reference evidence="1" key="1">
    <citation type="submission" date="2014-11" db="EMBL/GenBank/DDBJ databases">
        <authorList>
            <person name="Amaro Gonzalez C."/>
        </authorList>
    </citation>
    <scope>NUCLEOTIDE SEQUENCE</scope>
</reference>
<name>A0A0E9QPD1_ANGAN</name>
<sequence length="26" mass="3118">MYRVTKFAINITAPYFDYRSLMSIIC</sequence>
<dbReference type="EMBL" id="GBXM01089806">
    <property type="protein sequence ID" value="JAH18771.1"/>
    <property type="molecule type" value="Transcribed_RNA"/>
</dbReference>
<organism evidence="1">
    <name type="scientific">Anguilla anguilla</name>
    <name type="common">European freshwater eel</name>
    <name type="synonym">Muraena anguilla</name>
    <dbReference type="NCBI Taxonomy" id="7936"/>
    <lineage>
        <taxon>Eukaryota</taxon>
        <taxon>Metazoa</taxon>
        <taxon>Chordata</taxon>
        <taxon>Craniata</taxon>
        <taxon>Vertebrata</taxon>
        <taxon>Euteleostomi</taxon>
        <taxon>Actinopterygii</taxon>
        <taxon>Neopterygii</taxon>
        <taxon>Teleostei</taxon>
        <taxon>Anguilliformes</taxon>
        <taxon>Anguillidae</taxon>
        <taxon>Anguilla</taxon>
    </lineage>
</organism>
<accession>A0A0E9QPD1</accession>